<keyword evidence="3" id="KW-1185">Reference proteome</keyword>
<dbReference type="SUPFAM" id="SSF53756">
    <property type="entry name" value="UDP-Glycosyltransferase/glycogen phosphorylase"/>
    <property type="match status" value="1"/>
</dbReference>
<dbReference type="InterPro" id="IPR028098">
    <property type="entry name" value="Glyco_trans_4-like_N"/>
</dbReference>
<dbReference type="EMBL" id="JAMFMB010000016">
    <property type="protein sequence ID" value="MCL6284548.1"/>
    <property type="molecule type" value="Genomic_DNA"/>
</dbReference>
<dbReference type="Proteomes" id="UP001203880">
    <property type="component" value="Unassembled WGS sequence"/>
</dbReference>
<gene>
    <name evidence="2" type="ORF">M3P21_13515</name>
</gene>
<proteinExistence type="predicted"/>
<dbReference type="Pfam" id="PF13439">
    <property type="entry name" value="Glyco_transf_4"/>
    <property type="match status" value="1"/>
</dbReference>
<dbReference type="PANTHER" id="PTHR12526:SF637">
    <property type="entry name" value="GLYCOSYLTRANSFERASE EPSF-RELATED"/>
    <property type="match status" value="1"/>
</dbReference>
<comment type="caution">
    <text evidence="2">The sequence shown here is derived from an EMBL/GenBank/DDBJ whole genome shotgun (WGS) entry which is preliminary data.</text>
</comment>
<accession>A0ABT0Q5T9</accession>
<organism evidence="2 3">
    <name type="scientific">Ruegeria spongiae</name>
    <dbReference type="NCBI Taxonomy" id="2942209"/>
    <lineage>
        <taxon>Bacteria</taxon>
        <taxon>Pseudomonadati</taxon>
        <taxon>Pseudomonadota</taxon>
        <taxon>Alphaproteobacteria</taxon>
        <taxon>Rhodobacterales</taxon>
        <taxon>Roseobacteraceae</taxon>
        <taxon>Ruegeria</taxon>
    </lineage>
</organism>
<dbReference type="GO" id="GO:0016757">
    <property type="term" value="F:glycosyltransferase activity"/>
    <property type="evidence" value="ECO:0007669"/>
    <property type="project" value="UniProtKB-KW"/>
</dbReference>
<sequence length="411" mass="46449">MRDEFSVNHISHSSVGGGAATAAHRLHSALLSLGLNSRMTVSNKTDEERISTVSPHKTWRRYLQRKWSKHLSKTYATKQFNGLSSLGCVTSGLGEKLNLQPRQIINLHWINYDMLSVAEIGALQHPVVWTLHDMWPFSGAEHISELHGWRDGYASVEHREFDLNRWVWQKKAEHWKRPFQIVCPSHWLADCVRQSALMRDWPVTVIPNPIDTDFWKPVDKVQARAELSLPQDAPLVLFGAVRATDDPNKGFAHLVAAMNRVHSEIPEVQAVVFGSDKVDAEFPYPVHFMGRVSDNRLLNRIYSAADVFALPSRREVLGYTGMEAMCSGVPVAAFKVGGLPDLVPDPELGHLARPFDEADLARGIIEILNSRNTDFARQRTTKLRAHVAAKFGSQVVAEQYRRIYEQVWQAL</sequence>
<evidence type="ECO:0000313" key="3">
    <source>
        <dbReference type="Proteomes" id="UP001203880"/>
    </source>
</evidence>
<evidence type="ECO:0000313" key="2">
    <source>
        <dbReference type="EMBL" id="MCL6284548.1"/>
    </source>
</evidence>
<keyword evidence="2" id="KW-0808">Transferase</keyword>
<evidence type="ECO:0000259" key="1">
    <source>
        <dbReference type="Pfam" id="PF13439"/>
    </source>
</evidence>
<name>A0ABT0Q5T9_9RHOB</name>
<dbReference type="PANTHER" id="PTHR12526">
    <property type="entry name" value="GLYCOSYLTRANSFERASE"/>
    <property type="match status" value="1"/>
</dbReference>
<protein>
    <submittedName>
        <fullName evidence="2">Glycosyltransferase</fullName>
        <ecNumber evidence="2">2.4.-.-</ecNumber>
    </submittedName>
</protein>
<dbReference type="Pfam" id="PF13692">
    <property type="entry name" value="Glyco_trans_1_4"/>
    <property type="match status" value="1"/>
</dbReference>
<dbReference type="Gene3D" id="3.40.50.2000">
    <property type="entry name" value="Glycogen Phosphorylase B"/>
    <property type="match status" value="2"/>
</dbReference>
<feature type="domain" description="Glycosyltransferase subfamily 4-like N-terminal" evidence="1">
    <location>
        <begin position="103"/>
        <end position="213"/>
    </location>
</feature>
<keyword evidence="2" id="KW-0328">Glycosyltransferase</keyword>
<reference evidence="2" key="1">
    <citation type="submission" date="2022-05" db="EMBL/GenBank/DDBJ databases">
        <authorList>
            <person name="Park J.-S."/>
        </authorList>
    </citation>
    <scope>NUCLEOTIDE SEQUENCE</scope>
    <source>
        <strain evidence="2">2012CJ41-6</strain>
    </source>
</reference>
<dbReference type="EC" id="2.4.-.-" evidence="2"/>